<reference evidence="1" key="1">
    <citation type="submission" date="2020-05" db="EMBL/GenBank/DDBJ databases">
        <title>Mycena genomes resolve the evolution of fungal bioluminescence.</title>
        <authorList>
            <person name="Tsai I.J."/>
        </authorList>
    </citation>
    <scope>NUCLEOTIDE SEQUENCE</scope>
    <source>
        <strain evidence="1">171206Taipei</strain>
    </source>
</reference>
<dbReference type="AlphaFoldDB" id="A0A8H6SCM3"/>
<dbReference type="GeneID" id="59348461"/>
<dbReference type="RefSeq" id="XP_037217357.1">
    <property type="nucleotide sequence ID" value="XM_037365945.1"/>
</dbReference>
<accession>A0A8H6SCM3</accession>
<sequence length="580" mass="64298">MRQKLALLDLPIELLQECILYLSLVDLIACRNTGNRVLRKLLAGSVAIQYKMHQERAGVNENPNSREIRGLTTSERLVSLLARERNWFDITPLNGRGYRLKMPDPEGAWLYKLLPDGILIVDGQVPNSLPGHCTSVKYTPLALSGGLARSQSEPTPIAVETNLEPWTTLFSGKQIVGLATYPGEELVAVATSTPPSTHSSLFSLDIHLIEMPMGRPHSNATESILNLACSSIHYLESLAQIEIVGSTLAVALEFEIVPGPQTDLRHLSLKQELHIMNWKSGRSLIKPFDCGSIAPVFLRPDVVMIPHAGLNQLQVFRLDLDCDEPASLDRYNTNFVSFALPSLASGVSIVRDSFKSYSAPPPQQEPRPVSGVQEPFSSRADTCLVNCHYQTFQTRTDFYDDDEDNVHWHEFTEVTDHCFVVRRASLLDIFSSSVVRARDLVVAWERWGPGCLRFLDFAAGQGAGQRLIGLAPRARGDYSHGRYLQILDFNPWNHKKPVPDSDSDSKSSNRSRLVGEKGACLASFSAFTSPPMSSTLPYTEVTSAQAYDFDEVRLSDSCILGLRKHGELGGIREIHILHLG</sequence>
<name>A0A8H6SCM3_9AGAR</name>
<organism evidence="1 2">
    <name type="scientific">Mycena indigotica</name>
    <dbReference type="NCBI Taxonomy" id="2126181"/>
    <lineage>
        <taxon>Eukaryota</taxon>
        <taxon>Fungi</taxon>
        <taxon>Dikarya</taxon>
        <taxon>Basidiomycota</taxon>
        <taxon>Agaricomycotina</taxon>
        <taxon>Agaricomycetes</taxon>
        <taxon>Agaricomycetidae</taxon>
        <taxon>Agaricales</taxon>
        <taxon>Marasmiineae</taxon>
        <taxon>Mycenaceae</taxon>
        <taxon>Mycena</taxon>
    </lineage>
</organism>
<keyword evidence="2" id="KW-1185">Reference proteome</keyword>
<protein>
    <submittedName>
        <fullName evidence="1">F-box domain-containing protein</fullName>
    </submittedName>
</protein>
<evidence type="ECO:0000313" key="2">
    <source>
        <dbReference type="Proteomes" id="UP000636479"/>
    </source>
</evidence>
<comment type="caution">
    <text evidence="1">The sequence shown here is derived from an EMBL/GenBank/DDBJ whole genome shotgun (WGS) entry which is preliminary data.</text>
</comment>
<dbReference type="OrthoDB" id="2751409at2759"/>
<evidence type="ECO:0000313" key="1">
    <source>
        <dbReference type="EMBL" id="KAF7296998.1"/>
    </source>
</evidence>
<proteinExistence type="predicted"/>
<dbReference type="EMBL" id="JACAZF010000008">
    <property type="protein sequence ID" value="KAF7296998.1"/>
    <property type="molecule type" value="Genomic_DNA"/>
</dbReference>
<dbReference type="Proteomes" id="UP000636479">
    <property type="component" value="Unassembled WGS sequence"/>
</dbReference>
<gene>
    <name evidence="1" type="ORF">MIND_00932100</name>
</gene>